<dbReference type="AlphaFoldDB" id="A0AA39UUU1"/>
<feature type="non-terminal residue" evidence="2">
    <location>
        <position position="449"/>
    </location>
</feature>
<organism evidence="2 3">
    <name type="scientific">Armillaria luteobubalina</name>
    <dbReference type="NCBI Taxonomy" id="153913"/>
    <lineage>
        <taxon>Eukaryota</taxon>
        <taxon>Fungi</taxon>
        <taxon>Dikarya</taxon>
        <taxon>Basidiomycota</taxon>
        <taxon>Agaricomycotina</taxon>
        <taxon>Agaricomycetes</taxon>
        <taxon>Agaricomycetidae</taxon>
        <taxon>Agaricales</taxon>
        <taxon>Marasmiineae</taxon>
        <taxon>Physalacriaceae</taxon>
        <taxon>Armillaria</taxon>
    </lineage>
</organism>
<dbReference type="Pfam" id="PF18758">
    <property type="entry name" value="KDZ"/>
    <property type="match status" value="1"/>
</dbReference>
<feature type="domain" description="CxC2-like cysteine cluster KDZ transposase-associated" evidence="1">
    <location>
        <begin position="116"/>
        <end position="167"/>
    </location>
</feature>
<gene>
    <name evidence="2" type="ORF">EDD18DRAFT_1016043</name>
</gene>
<evidence type="ECO:0000313" key="2">
    <source>
        <dbReference type="EMBL" id="KAK0493815.1"/>
    </source>
</evidence>
<dbReference type="InterPro" id="IPR041457">
    <property type="entry name" value="CxC2_KDZ-assoc"/>
</dbReference>
<dbReference type="Pfam" id="PF18803">
    <property type="entry name" value="CxC2"/>
    <property type="match status" value="2"/>
</dbReference>
<accession>A0AA39UUU1</accession>
<protein>
    <recommendedName>
        <fullName evidence="1">CxC2-like cysteine cluster KDZ transposase-associated domain-containing protein</fullName>
    </recommendedName>
</protein>
<evidence type="ECO:0000259" key="1">
    <source>
        <dbReference type="Pfam" id="PF18803"/>
    </source>
</evidence>
<dbReference type="InterPro" id="IPR040521">
    <property type="entry name" value="KDZ"/>
</dbReference>
<dbReference type="EMBL" id="JAUEPU010000023">
    <property type="protein sequence ID" value="KAK0493815.1"/>
    <property type="molecule type" value="Genomic_DNA"/>
</dbReference>
<keyword evidence="3" id="KW-1185">Reference proteome</keyword>
<proteinExistence type="predicted"/>
<evidence type="ECO:0000313" key="3">
    <source>
        <dbReference type="Proteomes" id="UP001175228"/>
    </source>
</evidence>
<dbReference type="Proteomes" id="UP001175228">
    <property type="component" value="Unassembled WGS sequence"/>
</dbReference>
<feature type="non-terminal residue" evidence="2">
    <location>
        <position position="1"/>
    </location>
</feature>
<feature type="domain" description="CxC2-like cysteine cluster KDZ transposase-associated" evidence="1">
    <location>
        <begin position="78"/>
        <end position="115"/>
    </location>
</feature>
<name>A0AA39UUU1_9AGAR</name>
<reference evidence="2" key="1">
    <citation type="submission" date="2023-06" db="EMBL/GenBank/DDBJ databases">
        <authorList>
            <consortium name="Lawrence Berkeley National Laboratory"/>
            <person name="Ahrendt S."/>
            <person name="Sahu N."/>
            <person name="Indic B."/>
            <person name="Wong-Bajracharya J."/>
            <person name="Merenyi Z."/>
            <person name="Ke H.-M."/>
            <person name="Monk M."/>
            <person name="Kocsube S."/>
            <person name="Drula E."/>
            <person name="Lipzen A."/>
            <person name="Balint B."/>
            <person name="Henrissat B."/>
            <person name="Andreopoulos B."/>
            <person name="Martin F.M."/>
            <person name="Harder C.B."/>
            <person name="Rigling D."/>
            <person name="Ford K.L."/>
            <person name="Foster G.D."/>
            <person name="Pangilinan J."/>
            <person name="Papanicolaou A."/>
            <person name="Barry K."/>
            <person name="LaButti K."/>
            <person name="Viragh M."/>
            <person name="Koriabine M."/>
            <person name="Yan M."/>
            <person name="Riley R."/>
            <person name="Champramary S."/>
            <person name="Plett K.L."/>
            <person name="Tsai I.J."/>
            <person name="Slot J."/>
            <person name="Sipos G."/>
            <person name="Plett J."/>
            <person name="Nagy L.G."/>
            <person name="Grigoriev I.V."/>
        </authorList>
    </citation>
    <scope>NUCLEOTIDE SEQUENCE</scope>
    <source>
        <strain evidence="2">HWK02</strain>
    </source>
</reference>
<comment type="caution">
    <text evidence="2">The sequence shown here is derived from an EMBL/GenBank/DDBJ whole genome shotgun (WGS) entry which is preliminary data.</text>
</comment>
<sequence>YRQETLDEFIRLEGRGDSDAQEFCLSCHSKSPRPPLFRCRDCLGTSLECGECMVAKHHNNPFHVLERWNRSFFVKVFLCELGLCIQLGHHWTSPCVNPRPGLCDFTVLHVNGIHNLLRAELFPATVDQPKTCASFRLLEQFHALSGSGKISVYEYHNTLKHLTDATGVSKLKCKYKSLLQLVHQFAHMKFTKRARQGSVPNGIEMMIRITSTTIAGGLALRCLACPHPGINLPADWDSAPLEYQFLYMLILALDTNFRLKNLYRSSWEKDPRLHMGLAHFVEPTRYLEHVRQYTTQKDLSSCSGFKTLSHAETKSAMGLWATGIGMVVCARQEIIRPLAVADLQRGEQYCNMDYIALSALKDSTAEEYQVKTVFFSYDIACQWKKKFRERMAAFPPEMHIPSRIDLQYSVPKCHCKGHKLRCQCSFSMNIHTVSRTDGEGIERCWVEIN</sequence>